<proteinExistence type="predicted"/>
<feature type="region of interest" description="Disordered" evidence="1">
    <location>
        <begin position="1"/>
        <end position="37"/>
    </location>
</feature>
<feature type="compositionally biased region" description="Low complexity" evidence="1">
    <location>
        <begin position="24"/>
        <end position="37"/>
    </location>
</feature>
<organism evidence="2">
    <name type="scientific">uncultured Pleomorphomonas sp</name>
    <dbReference type="NCBI Taxonomy" id="442121"/>
    <lineage>
        <taxon>Bacteria</taxon>
        <taxon>Pseudomonadati</taxon>
        <taxon>Pseudomonadota</taxon>
        <taxon>Alphaproteobacteria</taxon>
        <taxon>Hyphomicrobiales</taxon>
        <taxon>Pleomorphomonadaceae</taxon>
        <taxon>Pleomorphomonas</taxon>
        <taxon>environmental samples</taxon>
    </lineage>
</organism>
<reference evidence="2" key="1">
    <citation type="submission" date="2016-08" db="EMBL/GenBank/DDBJ databases">
        <authorList>
            <person name="Seilhamer J.J."/>
        </authorList>
    </citation>
    <scope>NUCLEOTIDE SEQUENCE</scope>
    <source>
        <strain evidence="2">86</strain>
    </source>
</reference>
<dbReference type="AlphaFoldDB" id="A0A212L1Y9"/>
<evidence type="ECO:0000313" key="2">
    <source>
        <dbReference type="EMBL" id="SCM71379.1"/>
    </source>
</evidence>
<name>A0A212L1Y9_9HYPH</name>
<protein>
    <submittedName>
        <fullName evidence="2">Uncharacterized protein</fullName>
    </submittedName>
</protein>
<gene>
    <name evidence="2" type="ORF">KL86PLE_100131</name>
</gene>
<dbReference type="EMBL" id="FMJD01000002">
    <property type="protein sequence ID" value="SCM71379.1"/>
    <property type="molecule type" value="Genomic_DNA"/>
</dbReference>
<evidence type="ECO:0000256" key="1">
    <source>
        <dbReference type="SAM" id="MobiDB-lite"/>
    </source>
</evidence>
<accession>A0A212L1Y9</accession>
<sequence length="37" mass="3992">MAIIAVGLRKRPDSRRLRSHASKPKLLGPDGLPLAAE</sequence>